<dbReference type="AlphaFoldDB" id="A0A2X3J6G6"/>
<evidence type="ECO:0000313" key="1">
    <source>
        <dbReference type="EMBL" id="SQC91623.1"/>
    </source>
</evidence>
<proteinExistence type="predicted"/>
<name>A0A2X3J6G6_9ENTR</name>
<evidence type="ECO:0000313" key="2">
    <source>
        <dbReference type="Proteomes" id="UP000251197"/>
    </source>
</evidence>
<sequence>MAGKQGYKMVERLIAGESAFAMVDGKKRLLNSNAELRVVRQGVMESGFQRGDVAQPAALHVLAPPRLAAGRASRR</sequence>
<accession>A0A2X3J6G6</accession>
<reference evidence="1 2" key="1">
    <citation type="submission" date="2018-06" db="EMBL/GenBank/DDBJ databases">
        <authorList>
            <consortium name="Pathogen Informatics"/>
            <person name="Doyle S."/>
        </authorList>
    </citation>
    <scope>NUCLEOTIDE SEQUENCE [LARGE SCALE GENOMIC DNA]</scope>
    <source>
        <strain evidence="1 2">NCTC12120</strain>
    </source>
</reference>
<protein>
    <submittedName>
        <fullName evidence="1">Uncharacterized protein</fullName>
    </submittedName>
</protein>
<dbReference type="EMBL" id="UAVU01000008">
    <property type="protein sequence ID" value="SQC91623.1"/>
    <property type="molecule type" value="Genomic_DNA"/>
</dbReference>
<gene>
    <name evidence="1" type="ORF">NCTC12120_04795</name>
</gene>
<dbReference type="Proteomes" id="UP000251197">
    <property type="component" value="Unassembled WGS sequence"/>
</dbReference>
<organism evidence="1 2">
    <name type="scientific">Cedecea neteri</name>
    <dbReference type="NCBI Taxonomy" id="158822"/>
    <lineage>
        <taxon>Bacteria</taxon>
        <taxon>Pseudomonadati</taxon>
        <taxon>Pseudomonadota</taxon>
        <taxon>Gammaproteobacteria</taxon>
        <taxon>Enterobacterales</taxon>
        <taxon>Enterobacteriaceae</taxon>
        <taxon>Cedecea</taxon>
    </lineage>
</organism>